<dbReference type="RefSeq" id="WP_208344343.1">
    <property type="nucleotide sequence ID" value="NZ_CAWQFN010000493.1"/>
</dbReference>
<accession>A0AAP5I9A0</accession>
<organism evidence="2 3">
    <name type="scientific">Aetokthonos hydrillicola Thurmond2011</name>
    <dbReference type="NCBI Taxonomy" id="2712845"/>
    <lineage>
        <taxon>Bacteria</taxon>
        <taxon>Bacillati</taxon>
        <taxon>Cyanobacteriota</taxon>
        <taxon>Cyanophyceae</taxon>
        <taxon>Nostocales</taxon>
        <taxon>Hapalosiphonaceae</taxon>
        <taxon>Aetokthonos</taxon>
    </lineage>
</organism>
<evidence type="ECO:0000313" key="2">
    <source>
        <dbReference type="EMBL" id="MDR9894810.1"/>
    </source>
</evidence>
<name>A0AAP5I9A0_9CYAN</name>
<reference evidence="3" key="1">
    <citation type="journal article" date="2021" name="Science">
        <title>Hunting the eagle killer: A cyanobacterial neurotoxin causes vacuolar myelinopathy.</title>
        <authorList>
            <person name="Breinlinger S."/>
            <person name="Phillips T.J."/>
            <person name="Haram B.N."/>
            <person name="Mares J."/>
            <person name="Martinez Yerena J.A."/>
            <person name="Hrouzek P."/>
            <person name="Sobotka R."/>
            <person name="Henderson W.M."/>
            <person name="Schmieder P."/>
            <person name="Williams S.M."/>
            <person name="Lauderdale J.D."/>
            <person name="Wilde H.D."/>
            <person name="Gerrin W."/>
            <person name="Kust A."/>
            <person name="Washington J.W."/>
            <person name="Wagner C."/>
            <person name="Geier B."/>
            <person name="Liebeke M."/>
            <person name="Enke H."/>
            <person name="Niedermeyer T.H.J."/>
            <person name="Wilde S.B."/>
        </authorList>
    </citation>
    <scope>NUCLEOTIDE SEQUENCE [LARGE SCALE GENOMIC DNA]</scope>
    <source>
        <strain evidence="3">Thurmond2011</strain>
    </source>
</reference>
<evidence type="ECO:0000256" key="1">
    <source>
        <dbReference type="SAM" id="MobiDB-lite"/>
    </source>
</evidence>
<proteinExistence type="predicted"/>
<protein>
    <submittedName>
        <fullName evidence="2">Uncharacterized protein</fullName>
    </submittedName>
</protein>
<dbReference type="EMBL" id="JAALHA020000003">
    <property type="protein sequence ID" value="MDR9894810.1"/>
    <property type="molecule type" value="Genomic_DNA"/>
</dbReference>
<gene>
    <name evidence="2" type="ORF">G7B40_009555</name>
</gene>
<feature type="compositionally biased region" description="Polar residues" evidence="1">
    <location>
        <begin position="56"/>
        <end position="66"/>
    </location>
</feature>
<dbReference type="Proteomes" id="UP000667802">
    <property type="component" value="Unassembled WGS sequence"/>
</dbReference>
<sequence>MKCTINLPDILAQELNQYLKDNPNQTLDSLIQEALEEKLTSKNLSKLLNLAGIVSESPTNASNNPEDLTDIINPC</sequence>
<comment type="caution">
    <text evidence="2">The sequence shown here is derived from an EMBL/GenBank/DDBJ whole genome shotgun (WGS) entry which is preliminary data.</text>
</comment>
<evidence type="ECO:0000313" key="3">
    <source>
        <dbReference type="Proteomes" id="UP000667802"/>
    </source>
</evidence>
<feature type="region of interest" description="Disordered" evidence="1">
    <location>
        <begin position="56"/>
        <end position="75"/>
    </location>
</feature>
<dbReference type="AlphaFoldDB" id="A0AAP5I9A0"/>
<keyword evidence="3" id="KW-1185">Reference proteome</keyword>